<organism evidence="3 4">
    <name type="scientific">Bodo saltans</name>
    <name type="common">Flagellated protozoan</name>
    <dbReference type="NCBI Taxonomy" id="75058"/>
    <lineage>
        <taxon>Eukaryota</taxon>
        <taxon>Discoba</taxon>
        <taxon>Euglenozoa</taxon>
        <taxon>Kinetoplastea</taxon>
        <taxon>Metakinetoplastina</taxon>
        <taxon>Eubodonida</taxon>
        <taxon>Bodonidae</taxon>
        <taxon>Bodo</taxon>
    </lineage>
</organism>
<accession>A0A0S4ISX6</accession>
<dbReference type="EMBL" id="CYKH01000238">
    <property type="protein sequence ID" value="CUF08607.1"/>
    <property type="molecule type" value="Genomic_DNA"/>
</dbReference>
<name>A0A0S4ISX6_BODSA</name>
<evidence type="ECO:0000313" key="4">
    <source>
        <dbReference type="Proteomes" id="UP000051952"/>
    </source>
</evidence>
<proteinExistence type="predicted"/>
<feature type="compositionally biased region" description="Polar residues" evidence="1">
    <location>
        <begin position="160"/>
        <end position="178"/>
    </location>
</feature>
<dbReference type="AlphaFoldDB" id="A0A0S4ISX6"/>
<dbReference type="InterPro" id="IPR003533">
    <property type="entry name" value="Doublecortin_dom"/>
</dbReference>
<protein>
    <recommendedName>
        <fullName evidence="2">Doublecortin domain-containing protein</fullName>
    </recommendedName>
</protein>
<evidence type="ECO:0000313" key="3">
    <source>
        <dbReference type="EMBL" id="CUF08607.1"/>
    </source>
</evidence>
<gene>
    <name evidence="3" type="ORF">BSAL_59115</name>
</gene>
<dbReference type="InterPro" id="IPR036572">
    <property type="entry name" value="Doublecortin_dom_sf"/>
</dbReference>
<dbReference type="PROSITE" id="PS50309">
    <property type="entry name" value="DC"/>
    <property type="match status" value="1"/>
</dbReference>
<dbReference type="OMA" id="CTTMFAV"/>
<keyword evidence="4" id="KW-1185">Reference proteome</keyword>
<feature type="compositionally biased region" description="Basic residues" evidence="1">
    <location>
        <begin position="575"/>
        <end position="588"/>
    </location>
</feature>
<dbReference type="Gene3D" id="3.10.20.230">
    <property type="entry name" value="Doublecortin domain"/>
    <property type="match status" value="1"/>
</dbReference>
<dbReference type="OrthoDB" id="277311at2759"/>
<evidence type="ECO:0000256" key="1">
    <source>
        <dbReference type="SAM" id="MobiDB-lite"/>
    </source>
</evidence>
<feature type="region of interest" description="Disordered" evidence="1">
    <location>
        <begin position="565"/>
        <end position="588"/>
    </location>
</feature>
<feature type="domain" description="Doublecortin" evidence="2">
    <location>
        <begin position="470"/>
        <end position="553"/>
    </location>
</feature>
<feature type="region of interest" description="Disordered" evidence="1">
    <location>
        <begin position="158"/>
        <end position="195"/>
    </location>
</feature>
<dbReference type="GO" id="GO:0035556">
    <property type="term" value="P:intracellular signal transduction"/>
    <property type="evidence" value="ECO:0007669"/>
    <property type="project" value="InterPro"/>
</dbReference>
<dbReference type="SUPFAM" id="SSF89837">
    <property type="entry name" value="Doublecortin (DC)"/>
    <property type="match status" value="1"/>
</dbReference>
<dbReference type="Proteomes" id="UP000051952">
    <property type="component" value="Unassembled WGS sequence"/>
</dbReference>
<sequence>MDADVRREEIQRRLRDLQRERTISEKSVAQLSRVVGGVELIIKAGDRVTITDDGSIFDAAERDPLKKMYCGESGIVTLTLSDFNGVGEAVEVKFVDGCSHTYSLNCVDGFVSKPERKVLGVVSSTKSSHVNVNAALDAPAAPEQSLAAPSWSSLRKHTSLRSVASSKQPATDSTQTPEPSVPAMESTVGSSSSLSSSIVVPPVRIEAARQELLQTHEPRASAIVPRASSSEVPKGISPAPVLTLKVTPRTVFDNDESDDLDLLKSPREDFLRTESWAQEKRYSPAIASMSPVAMMQLTSQIPPCPPAYTPKFPLGDPRSLIPRPQSESTGVKCCTLTTSEDYASCSPRTRRTRTRDVAFRSHQSTLDAMLAACTTELGWAREGRRVTRLFVAPQGQEVMYADMVRDGCHLVASDGEAFTAPLHDFPSARSAASSAALGVRSGRPTSPFSARPKLPVAAASPSGISFQKPKVVRVYINGEYGDVQGDHLPFRTVTIRPTCKTIKSVYTLLDRELQWNTLGRHVDLLYSSRGDVITTLEAIVDGESIVASSGDRFIIPRSTSILHRENQSLDEGAARRMKSPVRPRSPYH</sequence>
<dbReference type="VEuPathDB" id="TriTrypDB:BSAL_59115"/>
<reference evidence="4" key="1">
    <citation type="submission" date="2015-09" db="EMBL/GenBank/DDBJ databases">
        <authorList>
            <consortium name="Pathogen Informatics"/>
        </authorList>
    </citation>
    <scope>NUCLEOTIDE SEQUENCE [LARGE SCALE GENOMIC DNA]</scope>
    <source>
        <strain evidence="4">Lake Konstanz</strain>
    </source>
</reference>
<evidence type="ECO:0000259" key="2">
    <source>
        <dbReference type="PROSITE" id="PS50309"/>
    </source>
</evidence>